<proteinExistence type="predicted"/>
<comment type="caution">
    <text evidence="2">The sequence shown here is derived from an EMBL/GenBank/DDBJ whole genome shotgun (WGS) entry which is preliminary data.</text>
</comment>
<dbReference type="HOGENOM" id="CLU_640247_0_0_1"/>
<dbReference type="AlphaFoldDB" id="A0A066W5D8"/>
<evidence type="ECO:0000313" key="2">
    <source>
        <dbReference type="EMBL" id="KDN46284.1"/>
    </source>
</evidence>
<dbReference type="EMBL" id="JMSN01000036">
    <property type="protein sequence ID" value="KDN46284.1"/>
    <property type="molecule type" value="Genomic_DNA"/>
</dbReference>
<dbReference type="RefSeq" id="XP_013243495.1">
    <property type="nucleotide sequence ID" value="XM_013388041.1"/>
</dbReference>
<accession>A0A066W5D8</accession>
<keyword evidence="3" id="KW-1185">Reference proteome</keyword>
<protein>
    <submittedName>
        <fullName evidence="2">Uncharacterized protein</fullName>
    </submittedName>
</protein>
<name>A0A066W5D8_TILAU</name>
<dbReference type="InParanoid" id="A0A066W5D8"/>
<feature type="non-terminal residue" evidence="2">
    <location>
        <position position="429"/>
    </location>
</feature>
<evidence type="ECO:0000256" key="1">
    <source>
        <dbReference type="SAM" id="MobiDB-lite"/>
    </source>
</evidence>
<gene>
    <name evidence="2" type="ORF">K437DRAFT_256245</name>
</gene>
<feature type="region of interest" description="Disordered" evidence="1">
    <location>
        <begin position="364"/>
        <end position="429"/>
    </location>
</feature>
<organism evidence="2 3">
    <name type="scientific">Tilletiaria anomala (strain ATCC 24038 / CBS 436.72 / UBC 951)</name>
    <dbReference type="NCBI Taxonomy" id="1037660"/>
    <lineage>
        <taxon>Eukaryota</taxon>
        <taxon>Fungi</taxon>
        <taxon>Dikarya</taxon>
        <taxon>Basidiomycota</taxon>
        <taxon>Ustilaginomycotina</taxon>
        <taxon>Exobasidiomycetes</taxon>
        <taxon>Georgefischeriales</taxon>
        <taxon>Tilletiariaceae</taxon>
        <taxon>Tilletiaria</taxon>
    </lineage>
</organism>
<dbReference type="GeneID" id="25264373"/>
<dbReference type="Proteomes" id="UP000027361">
    <property type="component" value="Unassembled WGS sequence"/>
</dbReference>
<sequence length="429" mass="45023">MPASPHLLCIATQPNPIQRSPKDNIHHTITVDTTMATQLLPTGTTPRYAHLYTALQPASVSFYLPQPQPQVPVSSRPPPHAFVRARRLPLRHAQHADEDDMGETVMDTAEGIPAARTSTIAADDILAALRTSSHAPPHSSWGAHLVAHLRATQQLGRLTAALRAAERAVGLDCIRLCWLFSAPAHELKATAMAVQRVLAANAGVLTFHSLHEGGLAYSFSVAISEPLGAALLHAECALSKAVHAHAPSPVQQRLPAARAALARICASSSSTSSEALAPAPEFWVLRERCAPFAPVCGAQAETGAAAAGVVRVSEAEYSGLLRGGAPMRLRRALRSIQAELSELDLSLSSWAEVVRAFEQLGQQQRAHAPADAASNDTDDADAPRGRSRSLHSTTSPGAGVGASSASLHQAAAGKSGEHRNDSAVAGLGF</sequence>
<evidence type="ECO:0000313" key="3">
    <source>
        <dbReference type="Proteomes" id="UP000027361"/>
    </source>
</evidence>
<reference evidence="2 3" key="1">
    <citation type="submission" date="2014-05" db="EMBL/GenBank/DDBJ databases">
        <title>Draft genome sequence of a rare smut relative, Tilletiaria anomala UBC 951.</title>
        <authorList>
            <consortium name="DOE Joint Genome Institute"/>
            <person name="Toome M."/>
            <person name="Kuo A."/>
            <person name="Henrissat B."/>
            <person name="Lipzen A."/>
            <person name="Tritt A."/>
            <person name="Yoshinaga Y."/>
            <person name="Zane M."/>
            <person name="Barry K."/>
            <person name="Grigoriev I.V."/>
            <person name="Spatafora J.W."/>
            <person name="Aimea M.C."/>
        </authorList>
    </citation>
    <scope>NUCLEOTIDE SEQUENCE [LARGE SCALE GENOMIC DNA]</scope>
    <source>
        <strain evidence="2 3">UBC 951</strain>
    </source>
</reference>